<evidence type="ECO:0000256" key="4">
    <source>
        <dbReference type="ARBA" id="ARBA00022475"/>
    </source>
</evidence>
<keyword evidence="18" id="KW-1185">Reference proteome</keyword>
<evidence type="ECO:0000313" key="17">
    <source>
        <dbReference type="EMBL" id="MFC5470601.1"/>
    </source>
</evidence>
<comment type="catalytic activity">
    <reaction evidence="1">
        <text>ATP + protein L-histidine = ADP + protein N-phospho-L-histidine.</text>
        <dbReference type="EC" id="2.7.13.3"/>
    </reaction>
</comment>
<dbReference type="SUPFAM" id="SSF55874">
    <property type="entry name" value="ATPase domain of HSP90 chaperone/DNA topoisomerase II/histidine kinase"/>
    <property type="match status" value="1"/>
</dbReference>
<name>A0ABW0M0S7_9BACL</name>
<dbReference type="InterPro" id="IPR050640">
    <property type="entry name" value="Bact_2-comp_sensor_kinase"/>
</dbReference>
<dbReference type="SUPFAM" id="SSF158472">
    <property type="entry name" value="HAMP domain-like"/>
    <property type="match status" value="1"/>
</dbReference>
<comment type="caution">
    <text evidence="17">The sequence shown here is derived from an EMBL/GenBank/DDBJ whole genome shotgun (WGS) entry which is preliminary data.</text>
</comment>
<dbReference type="Pfam" id="PF06580">
    <property type="entry name" value="His_kinase"/>
    <property type="match status" value="1"/>
</dbReference>
<feature type="transmembrane region" description="Helical" evidence="14">
    <location>
        <begin position="304"/>
        <end position="328"/>
    </location>
</feature>
<evidence type="ECO:0000256" key="13">
    <source>
        <dbReference type="ARBA" id="ARBA00023136"/>
    </source>
</evidence>
<dbReference type="PROSITE" id="PS50109">
    <property type="entry name" value="HIS_KIN"/>
    <property type="match status" value="1"/>
</dbReference>
<evidence type="ECO:0000259" key="15">
    <source>
        <dbReference type="PROSITE" id="PS50109"/>
    </source>
</evidence>
<dbReference type="Pfam" id="PF02518">
    <property type="entry name" value="HATPase_c"/>
    <property type="match status" value="1"/>
</dbReference>
<dbReference type="RefSeq" id="WP_209748974.1">
    <property type="nucleotide sequence ID" value="NZ_JBHSMH010000067.1"/>
</dbReference>
<keyword evidence="9 17" id="KW-0418">Kinase</keyword>
<dbReference type="InterPro" id="IPR033479">
    <property type="entry name" value="dCache_1"/>
</dbReference>
<dbReference type="EMBL" id="JBHSMH010000067">
    <property type="protein sequence ID" value="MFC5470601.1"/>
    <property type="molecule type" value="Genomic_DNA"/>
</dbReference>
<feature type="domain" description="Histidine kinase" evidence="15">
    <location>
        <begin position="418"/>
        <end position="590"/>
    </location>
</feature>
<comment type="subcellular location">
    <subcellularLocation>
        <location evidence="2">Cell membrane</location>
        <topology evidence="2">Multi-pass membrane protein</topology>
    </subcellularLocation>
</comment>
<dbReference type="PANTHER" id="PTHR34220">
    <property type="entry name" value="SENSOR HISTIDINE KINASE YPDA"/>
    <property type="match status" value="1"/>
</dbReference>
<keyword evidence="4" id="KW-1003">Cell membrane</keyword>
<dbReference type="SMART" id="SM00304">
    <property type="entry name" value="HAMP"/>
    <property type="match status" value="1"/>
</dbReference>
<evidence type="ECO:0000256" key="5">
    <source>
        <dbReference type="ARBA" id="ARBA00022553"/>
    </source>
</evidence>
<dbReference type="Proteomes" id="UP001596105">
    <property type="component" value="Unassembled WGS sequence"/>
</dbReference>
<accession>A0ABW0M0S7</accession>
<dbReference type="Gene3D" id="3.30.565.10">
    <property type="entry name" value="Histidine kinase-like ATPase, C-terminal domain"/>
    <property type="match status" value="1"/>
</dbReference>
<dbReference type="Pfam" id="PF02743">
    <property type="entry name" value="dCache_1"/>
    <property type="match status" value="1"/>
</dbReference>
<proteinExistence type="predicted"/>
<dbReference type="CDD" id="cd06225">
    <property type="entry name" value="HAMP"/>
    <property type="match status" value="1"/>
</dbReference>
<evidence type="ECO:0000256" key="14">
    <source>
        <dbReference type="SAM" id="Phobius"/>
    </source>
</evidence>
<feature type="domain" description="HAMP" evidence="16">
    <location>
        <begin position="324"/>
        <end position="376"/>
    </location>
</feature>
<dbReference type="InterPro" id="IPR003660">
    <property type="entry name" value="HAMP_dom"/>
</dbReference>
<dbReference type="Pfam" id="PF00672">
    <property type="entry name" value="HAMP"/>
    <property type="match status" value="1"/>
</dbReference>
<evidence type="ECO:0000256" key="2">
    <source>
        <dbReference type="ARBA" id="ARBA00004651"/>
    </source>
</evidence>
<evidence type="ECO:0000256" key="3">
    <source>
        <dbReference type="ARBA" id="ARBA00012438"/>
    </source>
</evidence>
<dbReference type="Gene3D" id="6.10.340.10">
    <property type="match status" value="1"/>
</dbReference>
<keyword evidence="5" id="KW-0597">Phosphoprotein</keyword>
<reference evidence="18" key="1">
    <citation type="journal article" date="2019" name="Int. J. Syst. Evol. Microbiol.">
        <title>The Global Catalogue of Microorganisms (GCM) 10K type strain sequencing project: providing services to taxonomists for standard genome sequencing and annotation.</title>
        <authorList>
            <consortium name="The Broad Institute Genomics Platform"/>
            <consortium name="The Broad Institute Genome Sequencing Center for Infectious Disease"/>
            <person name="Wu L."/>
            <person name="Ma J."/>
        </authorList>
    </citation>
    <scope>NUCLEOTIDE SEQUENCE [LARGE SCALE GENOMIC DNA]</scope>
    <source>
        <strain evidence="18">CCUG 57113</strain>
    </source>
</reference>
<evidence type="ECO:0000313" key="18">
    <source>
        <dbReference type="Proteomes" id="UP001596105"/>
    </source>
</evidence>
<evidence type="ECO:0000256" key="12">
    <source>
        <dbReference type="ARBA" id="ARBA00023012"/>
    </source>
</evidence>
<dbReference type="InterPro" id="IPR005467">
    <property type="entry name" value="His_kinase_dom"/>
</dbReference>
<sequence>MKRIVRPFQDLSIKSKMFVSFLLILTLSSGLFIGVNSYITADDTEKQARYSLEVVLEQSRSFLNYKTSSIRKVVDIMVIHDTIQSMVSKSSDEYRDNIGNWLLDEYFFNQLIYNVQTNPDIRKISLYMRDGMAAVQATDQFLRMEDVQAEPWMQRIVRSDRPYIWIPSESVTAADGDTISFFRKVTSPSFGNDFAGLLRAEMPKSVLVQILDQALFTKHTTALLVNSGNELIAGSSQNRPESTDEMIGALEGDDDDSSAFRTVLLNGEKTLVASVPVEHTDWRFMLAVPHGDIVEIAQKSRNQMFVIFLAVAALTFPLAFWVSASGTIRIRKLTKNMRKVGVDNVKADLDPGSNDEIGQLTMTFNRMITRIEDLAADKYQLGLEAKNMELKALQAQINPHFLYNTLDMVNWLAMKYNADDIRILITSLSDFYKLSLSNGEDFISIRSEIEHVSAYVRIQNMRFRDRIELVVDVPEELYEYRTLKLLLQPLVENAILHGIMEKETPTGTVTIACMMDPEGIELVVADDGVGIPEDRLKDMLIGPAKKKSGGYGMRNIHHRLELIFGYPYGLTVESSVGKGTVVKVKIPAQHAELADAKLPGSDENLAIE</sequence>
<keyword evidence="6 17" id="KW-0808">Transferase</keyword>
<keyword evidence="12" id="KW-0902">Two-component regulatory system</keyword>
<dbReference type="PROSITE" id="PS50885">
    <property type="entry name" value="HAMP"/>
    <property type="match status" value="1"/>
</dbReference>
<keyword evidence="11 14" id="KW-1133">Transmembrane helix</keyword>
<dbReference type="InterPro" id="IPR010559">
    <property type="entry name" value="Sig_transdc_His_kin_internal"/>
</dbReference>
<evidence type="ECO:0000256" key="10">
    <source>
        <dbReference type="ARBA" id="ARBA00022840"/>
    </source>
</evidence>
<dbReference type="SMART" id="SM00387">
    <property type="entry name" value="HATPase_c"/>
    <property type="match status" value="1"/>
</dbReference>
<evidence type="ECO:0000256" key="8">
    <source>
        <dbReference type="ARBA" id="ARBA00022741"/>
    </source>
</evidence>
<keyword evidence="8" id="KW-0547">Nucleotide-binding</keyword>
<dbReference type="EC" id="2.7.13.3" evidence="3"/>
<evidence type="ECO:0000256" key="1">
    <source>
        <dbReference type="ARBA" id="ARBA00000085"/>
    </source>
</evidence>
<evidence type="ECO:0000256" key="7">
    <source>
        <dbReference type="ARBA" id="ARBA00022692"/>
    </source>
</evidence>
<dbReference type="GO" id="GO:0004673">
    <property type="term" value="F:protein histidine kinase activity"/>
    <property type="evidence" value="ECO:0007669"/>
    <property type="project" value="UniProtKB-EC"/>
</dbReference>
<keyword evidence="7 14" id="KW-0812">Transmembrane</keyword>
<evidence type="ECO:0000256" key="9">
    <source>
        <dbReference type="ARBA" id="ARBA00022777"/>
    </source>
</evidence>
<evidence type="ECO:0000259" key="16">
    <source>
        <dbReference type="PROSITE" id="PS50885"/>
    </source>
</evidence>
<dbReference type="InterPro" id="IPR036890">
    <property type="entry name" value="HATPase_C_sf"/>
</dbReference>
<evidence type="ECO:0000256" key="6">
    <source>
        <dbReference type="ARBA" id="ARBA00022679"/>
    </source>
</evidence>
<keyword evidence="13 14" id="KW-0472">Membrane</keyword>
<dbReference type="CDD" id="cd18774">
    <property type="entry name" value="PDC2_HK_sensor"/>
    <property type="match status" value="1"/>
</dbReference>
<gene>
    <name evidence="17" type="ORF">ACFPPD_18060</name>
</gene>
<organism evidence="17 18">
    <name type="scientific">Cohnella suwonensis</name>
    <dbReference type="NCBI Taxonomy" id="696072"/>
    <lineage>
        <taxon>Bacteria</taxon>
        <taxon>Bacillati</taxon>
        <taxon>Bacillota</taxon>
        <taxon>Bacilli</taxon>
        <taxon>Bacillales</taxon>
        <taxon>Paenibacillaceae</taxon>
        <taxon>Cohnella</taxon>
    </lineage>
</organism>
<evidence type="ECO:0000256" key="11">
    <source>
        <dbReference type="ARBA" id="ARBA00022989"/>
    </source>
</evidence>
<dbReference type="PANTHER" id="PTHR34220:SF7">
    <property type="entry name" value="SENSOR HISTIDINE KINASE YPDA"/>
    <property type="match status" value="1"/>
</dbReference>
<protein>
    <recommendedName>
        <fullName evidence="3">histidine kinase</fullName>
        <ecNumber evidence="3">2.7.13.3</ecNumber>
    </recommendedName>
</protein>
<dbReference type="Gene3D" id="3.30.450.20">
    <property type="entry name" value="PAS domain"/>
    <property type="match status" value="2"/>
</dbReference>
<keyword evidence="10" id="KW-0067">ATP-binding</keyword>
<dbReference type="InterPro" id="IPR003594">
    <property type="entry name" value="HATPase_dom"/>
</dbReference>